<accession>A0A0F9IS25</accession>
<comment type="caution">
    <text evidence="1">The sequence shown here is derived from an EMBL/GenBank/DDBJ whole genome shotgun (WGS) entry which is preliminary data.</text>
</comment>
<reference evidence="1" key="1">
    <citation type="journal article" date="2015" name="Nature">
        <title>Complex archaea that bridge the gap between prokaryotes and eukaryotes.</title>
        <authorList>
            <person name="Spang A."/>
            <person name="Saw J.H."/>
            <person name="Jorgensen S.L."/>
            <person name="Zaremba-Niedzwiedzka K."/>
            <person name="Martijn J."/>
            <person name="Lind A.E."/>
            <person name="van Eijk R."/>
            <person name="Schleper C."/>
            <person name="Guy L."/>
            <person name="Ettema T.J."/>
        </authorList>
    </citation>
    <scope>NUCLEOTIDE SEQUENCE</scope>
</reference>
<name>A0A0F9IS25_9ZZZZ</name>
<proteinExistence type="predicted"/>
<organism evidence="1">
    <name type="scientific">marine sediment metagenome</name>
    <dbReference type="NCBI Taxonomy" id="412755"/>
    <lineage>
        <taxon>unclassified sequences</taxon>
        <taxon>metagenomes</taxon>
        <taxon>ecological metagenomes</taxon>
    </lineage>
</organism>
<evidence type="ECO:0008006" key="2">
    <source>
        <dbReference type="Google" id="ProtNLM"/>
    </source>
</evidence>
<gene>
    <name evidence="1" type="ORF">LCGC14_1622550</name>
</gene>
<dbReference type="EMBL" id="LAZR01013278">
    <property type="protein sequence ID" value="KKM22704.1"/>
    <property type="molecule type" value="Genomic_DNA"/>
</dbReference>
<evidence type="ECO:0000313" key="1">
    <source>
        <dbReference type="EMBL" id="KKM22704.1"/>
    </source>
</evidence>
<protein>
    <recommendedName>
        <fullName evidence="2">Histidine kinase/HSP90-like ATPase domain-containing protein</fullName>
    </recommendedName>
</protein>
<sequence>MKTATSANVDLVLPTEKKYAHVLRLAVAGIASRLQFNWEQIEDIKLAAEEAFLLVLKAGQATQAHVTFKIGTNELKIIFVDANLGVFNIKSYQQKYSFFIMTGLMDNVDIVPRNETHFDLKLSKKIY</sequence>
<dbReference type="AlphaFoldDB" id="A0A0F9IS25"/>